<organism evidence="1 2">
    <name type="scientific">Candidatus Liptonbacteria bacterium RIFCSPHIGHO2_01_FULL_57_28</name>
    <dbReference type="NCBI Taxonomy" id="1798647"/>
    <lineage>
        <taxon>Bacteria</taxon>
        <taxon>Candidatus Liptoniibacteriota</taxon>
    </lineage>
</organism>
<protein>
    <recommendedName>
        <fullName evidence="3">HAD family hydrolase</fullName>
    </recommendedName>
</protein>
<dbReference type="STRING" id="1798647.A2855_00520"/>
<accession>A0A1G2CDH3</accession>
<evidence type="ECO:0000313" key="2">
    <source>
        <dbReference type="Proteomes" id="UP000179059"/>
    </source>
</evidence>
<gene>
    <name evidence="1" type="ORF">A2855_00520</name>
</gene>
<evidence type="ECO:0000313" key="1">
    <source>
        <dbReference type="EMBL" id="OGY98710.1"/>
    </source>
</evidence>
<dbReference type="Proteomes" id="UP000179059">
    <property type="component" value="Unassembled WGS sequence"/>
</dbReference>
<reference evidence="1 2" key="1">
    <citation type="journal article" date="2016" name="Nat. Commun.">
        <title>Thousands of microbial genomes shed light on interconnected biogeochemical processes in an aquifer system.</title>
        <authorList>
            <person name="Anantharaman K."/>
            <person name="Brown C.T."/>
            <person name="Hug L.A."/>
            <person name="Sharon I."/>
            <person name="Castelle C.J."/>
            <person name="Probst A.J."/>
            <person name="Thomas B.C."/>
            <person name="Singh A."/>
            <person name="Wilkins M.J."/>
            <person name="Karaoz U."/>
            <person name="Brodie E.L."/>
            <person name="Williams K.H."/>
            <person name="Hubbard S.S."/>
            <person name="Banfield J.F."/>
        </authorList>
    </citation>
    <scope>NUCLEOTIDE SEQUENCE [LARGE SCALE GENOMIC DNA]</scope>
</reference>
<proteinExistence type="predicted"/>
<dbReference type="AlphaFoldDB" id="A0A1G2CDH3"/>
<comment type="caution">
    <text evidence="1">The sequence shown here is derived from an EMBL/GenBank/DDBJ whole genome shotgun (WGS) entry which is preliminary data.</text>
</comment>
<dbReference type="SUPFAM" id="SSF56784">
    <property type="entry name" value="HAD-like"/>
    <property type="match status" value="1"/>
</dbReference>
<dbReference type="Gene3D" id="3.40.50.1000">
    <property type="entry name" value="HAD superfamily/HAD-like"/>
    <property type="match status" value="1"/>
</dbReference>
<evidence type="ECO:0008006" key="3">
    <source>
        <dbReference type="Google" id="ProtNLM"/>
    </source>
</evidence>
<dbReference type="InterPro" id="IPR036412">
    <property type="entry name" value="HAD-like_sf"/>
</dbReference>
<dbReference type="InterPro" id="IPR023214">
    <property type="entry name" value="HAD_sf"/>
</dbReference>
<dbReference type="Pfam" id="PF13242">
    <property type="entry name" value="Hydrolase_like"/>
    <property type="match status" value="1"/>
</dbReference>
<dbReference type="EMBL" id="MHKX01000003">
    <property type="protein sequence ID" value="OGY98710.1"/>
    <property type="molecule type" value="Genomic_DNA"/>
</dbReference>
<name>A0A1G2CDH3_9BACT</name>
<sequence length="143" mass="16233">MKIILDYNRTIFDPESEKFYPGVSDMLQRIAASHELFLISTNKPGRERTLVDAGIRDFFKKTVFTGSKTPELFLELAGEDKDVLVVGDRIRKELRIGNMLGLVTVWVRQGKFAAETPASQEEIPTHSIQSIDELEDIISAYEK</sequence>